<organism evidence="1">
    <name type="scientific">Culex pipiens</name>
    <name type="common">House mosquito</name>
    <dbReference type="NCBI Taxonomy" id="7175"/>
    <lineage>
        <taxon>Eukaryota</taxon>
        <taxon>Metazoa</taxon>
        <taxon>Ecdysozoa</taxon>
        <taxon>Arthropoda</taxon>
        <taxon>Hexapoda</taxon>
        <taxon>Insecta</taxon>
        <taxon>Pterygota</taxon>
        <taxon>Neoptera</taxon>
        <taxon>Endopterygota</taxon>
        <taxon>Diptera</taxon>
        <taxon>Nematocera</taxon>
        <taxon>Culicoidea</taxon>
        <taxon>Culicidae</taxon>
        <taxon>Culicinae</taxon>
        <taxon>Culicini</taxon>
        <taxon>Culex</taxon>
        <taxon>Culex</taxon>
    </lineage>
</organism>
<protein>
    <submittedName>
        <fullName evidence="1">(northern house mosquito) hypothetical protein</fullName>
    </submittedName>
</protein>
<accession>A0A8D8J730</accession>
<evidence type="ECO:0000313" key="1">
    <source>
        <dbReference type="EMBL" id="CAG6565067.1"/>
    </source>
</evidence>
<sequence>MLHLLVPACFPLLFQKPVKNVSANFNINLKPSPTLCKFKISLHLKAFPKVNRVLSGSQPRPPPFSSGLCVNRFSMHARRLLKGQHKHTEKVINIDTMRW</sequence>
<proteinExistence type="predicted"/>
<reference evidence="1" key="1">
    <citation type="submission" date="2021-05" db="EMBL/GenBank/DDBJ databases">
        <authorList>
            <person name="Alioto T."/>
            <person name="Alioto T."/>
            <person name="Gomez Garrido J."/>
        </authorList>
    </citation>
    <scope>NUCLEOTIDE SEQUENCE</scope>
</reference>
<dbReference type="EMBL" id="HBUE01168023">
    <property type="protein sequence ID" value="CAG6513598.1"/>
    <property type="molecule type" value="Transcribed_RNA"/>
</dbReference>
<name>A0A8D8J730_CULPI</name>
<dbReference type="AlphaFoldDB" id="A0A8D8J730"/>
<dbReference type="EMBL" id="HBUE01135183">
    <property type="protein sequence ID" value="CAG6498349.1"/>
    <property type="molecule type" value="Transcribed_RNA"/>
</dbReference>
<dbReference type="EMBL" id="HBUE01273350">
    <property type="protein sequence ID" value="CAG6565067.1"/>
    <property type="molecule type" value="Transcribed_RNA"/>
</dbReference>